<dbReference type="OrthoDB" id="9772630at2"/>
<comment type="caution">
    <text evidence="4">The sequence shown here is derived from an EMBL/GenBank/DDBJ whole genome shotgun (WGS) entry which is preliminary data.</text>
</comment>
<evidence type="ECO:0000256" key="2">
    <source>
        <dbReference type="ARBA" id="ARBA00023136"/>
    </source>
</evidence>
<dbReference type="AlphaFoldDB" id="A0A4U1MPH1"/>
<dbReference type="GO" id="GO:0005886">
    <property type="term" value="C:plasma membrane"/>
    <property type="evidence" value="ECO:0007669"/>
    <property type="project" value="UniProtKB-SubCell"/>
</dbReference>
<dbReference type="Pfam" id="PF03323">
    <property type="entry name" value="GerA"/>
    <property type="match status" value="1"/>
</dbReference>
<comment type="similarity">
    <text evidence="1">Belongs to the GerABKA family.</text>
</comment>
<dbReference type="Proteomes" id="UP000310541">
    <property type="component" value="Unassembled WGS sequence"/>
</dbReference>
<evidence type="ECO:0000256" key="1">
    <source>
        <dbReference type="ARBA" id="ARBA00005278"/>
    </source>
</evidence>
<gene>
    <name evidence="4" type="ORF">FBF83_07340</name>
</gene>
<dbReference type="PANTHER" id="PTHR22550:SF5">
    <property type="entry name" value="LEUCINE ZIPPER PROTEIN 4"/>
    <property type="match status" value="1"/>
</dbReference>
<sequence>MFSSELIDVKWFKRSASEQPSTLEEMVIDLKQSIDFVSYENKASEQPYRLIYFATLIDPEQLHRDVLPVIKDCKKKSLEELKGLIPIENIEISSKLPLIQERLLEGYVAIQLSRGSSALLVNISLRKSRDLSAPEIEFSVMGPKEGLIEDLNTNLNLIRRRIPHPRLRMKEITIGSITKTKVVVAFIEGVASEQNINTVMQRLEDLDFDVIMDSAFIGQMLEDNSKSVFPQMIDTERTDRITGHLNYGAFVVLTEGSSNALIGPINFGQLLVSFEDYYLGWNLASFFRVIRMVAILLSIIATPLYVAVLTYHYELFPSKLLATLISSRSDIPFAPVIEVLFLEVTIDLLREAGARMPSKVGQTLGIVGGIVIGTAAVEASLTSNILLILVALSALASFTTPVYRMTNTIRFLRYPLIVFAQLLGLIGVAFFGLFVLIHLLRLTSFGSPYLAPLYPPRVKDWYDSFFRMPYVMHNNRPQFFRGHNQKRFNDKKNHQKRMVDFDEQ</sequence>
<dbReference type="GO" id="GO:0009847">
    <property type="term" value="P:spore germination"/>
    <property type="evidence" value="ECO:0007669"/>
    <property type="project" value="UniProtKB-UniRule"/>
</dbReference>
<feature type="transmembrane region" description="Helical" evidence="3">
    <location>
        <begin position="289"/>
        <end position="311"/>
    </location>
</feature>
<dbReference type="PIRSF" id="PIRSF005690">
    <property type="entry name" value="GerBA"/>
    <property type="match status" value="1"/>
</dbReference>
<feature type="transmembrane region" description="Helical" evidence="3">
    <location>
        <begin position="416"/>
        <end position="440"/>
    </location>
</feature>
<feature type="transmembrane region" description="Helical" evidence="3">
    <location>
        <begin position="385"/>
        <end position="404"/>
    </location>
</feature>
<keyword evidence="3" id="KW-0812">Transmembrane</keyword>
<name>A0A4U1MPH1_9BACL</name>
<keyword evidence="2 3" id="KW-0472">Membrane</keyword>
<proteinExistence type="inferred from homology"/>
<protein>
    <submittedName>
        <fullName evidence="4">Spore germination protein</fullName>
    </submittedName>
</protein>
<reference evidence="4 5" key="1">
    <citation type="submission" date="2019-04" db="EMBL/GenBank/DDBJ databases">
        <title>Genome sequence of Bacillus hwajinpoensis strain Y2.</title>
        <authorList>
            <person name="Fair J.L."/>
            <person name="Maclea K.S."/>
        </authorList>
    </citation>
    <scope>NUCLEOTIDE SEQUENCE [LARGE SCALE GENOMIC DNA]</scope>
    <source>
        <strain evidence="4 5">Y2</strain>
    </source>
</reference>
<dbReference type="PANTHER" id="PTHR22550">
    <property type="entry name" value="SPORE GERMINATION PROTEIN"/>
    <property type="match status" value="1"/>
</dbReference>
<dbReference type="InterPro" id="IPR050768">
    <property type="entry name" value="UPF0353/GerABKA_families"/>
</dbReference>
<evidence type="ECO:0000256" key="3">
    <source>
        <dbReference type="SAM" id="Phobius"/>
    </source>
</evidence>
<accession>A0A4U1MPH1</accession>
<dbReference type="EMBL" id="SWFM01000001">
    <property type="protein sequence ID" value="TKD72582.1"/>
    <property type="molecule type" value="Genomic_DNA"/>
</dbReference>
<keyword evidence="3" id="KW-1133">Transmembrane helix</keyword>
<evidence type="ECO:0000313" key="5">
    <source>
        <dbReference type="Proteomes" id="UP000310541"/>
    </source>
</evidence>
<dbReference type="InterPro" id="IPR004995">
    <property type="entry name" value="Spore_Ger"/>
</dbReference>
<organism evidence="4 5">
    <name type="scientific">Guptibacillus hwajinpoensis</name>
    <dbReference type="NCBI Taxonomy" id="208199"/>
    <lineage>
        <taxon>Bacteria</taxon>
        <taxon>Bacillati</taxon>
        <taxon>Bacillota</taxon>
        <taxon>Bacilli</taxon>
        <taxon>Bacillales</taxon>
        <taxon>Guptibacillaceae</taxon>
        <taxon>Guptibacillus</taxon>
    </lineage>
</organism>
<evidence type="ECO:0000313" key="4">
    <source>
        <dbReference type="EMBL" id="TKD72582.1"/>
    </source>
</evidence>
<feature type="transmembrane region" description="Helical" evidence="3">
    <location>
        <begin position="361"/>
        <end position="379"/>
    </location>
</feature>